<dbReference type="AlphaFoldDB" id="A0A852ZQU0"/>
<evidence type="ECO:0000256" key="1">
    <source>
        <dbReference type="ARBA" id="ARBA00007301"/>
    </source>
</evidence>
<keyword evidence="4 8" id="KW-0560">Oxidoreductase</keyword>
<comment type="caution">
    <text evidence="8">The sequence shown here is derived from an EMBL/GenBank/DDBJ whole genome shotgun (WGS) entry which is preliminary data.</text>
</comment>
<dbReference type="InterPro" id="IPR011576">
    <property type="entry name" value="Pyridox_Oxase_N"/>
</dbReference>
<dbReference type="PANTHER" id="PTHR10851">
    <property type="entry name" value="PYRIDOXINE-5-PHOSPHATE OXIDASE"/>
    <property type="match status" value="1"/>
</dbReference>
<dbReference type="RefSeq" id="WP_179813661.1">
    <property type="nucleotide sequence ID" value="NZ_JACBZD010000001.1"/>
</dbReference>
<dbReference type="EC" id="1.4.3.5" evidence="8"/>
<keyword evidence="2" id="KW-0285">Flavoprotein</keyword>
<keyword evidence="3 5" id="KW-0288">FMN</keyword>
<dbReference type="GO" id="GO:0010181">
    <property type="term" value="F:FMN binding"/>
    <property type="evidence" value="ECO:0007669"/>
    <property type="project" value="InterPro"/>
</dbReference>
<reference evidence="8 9" key="1">
    <citation type="submission" date="2020-07" db="EMBL/GenBank/DDBJ databases">
        <title>Sequencing the genomes of 1000 actinobacteria strains.</title>
        <authorList>
            <person name="Klenk H.-P."/>
        </authorList>
    </citation>
    <scope>NUCLEOTIDE SEQUENCE [LARGE SCALE GENOMIC DNA]</scope>
    <source>
        <strain evidence="8 9">DSM 42178</strain>
    </source>
</reference>
<feature type="binding site" evidence="5">
    <location>
        <begin position="77"/>
        <end position="82"/>
    </location>
    <ligand>
        <name>FMN</name>
        <dbReference type="ChEBI" id="CHEBI:58210"/>
    </ligand>
</feature>
<feature type="binding site" evidence="5">
    <location>
        <begin position="156"/>
        <end position="157"/>
    </location>
    <ligand>
        <name>FMN</name>
        <dbReference type="ChEBI" id="CHEBI:58210"/>
    </ligand>
</feature>
<evidence type="ECO:0000313" key="8">
    <source>
        <dbReference type="EMBL" id="NYI04816.1"/>
    </source>
</evidence>
<evidence type="ECO:0000313" key="9">
    <source>
        <dbReference type="Proteomes" id="UP000567795"/>
    </source>
</evidence>
<dbReference type="PANTHER" id="PTHR10851:SF0">
    <property type="entry name" value="PYRIDOXINE-5'-PHOSPHATE OXIDASE"/>
    <property type="match status" value="1"/>
</dbReference>
<dbReference type="NCBIfam" id="NF004231">
    <property type="entry name" value="PRK05679.1"/>
    <property type="match status" value="1"/>
</dbReference>
<dbReference type="GO" id="GO:0004733">
    <property type="term" value="F:pyridoxamine phosphate oxidase activity"/>
    <property type="evidence" value="ECO:0007669"/>
    <property type="project" value="UniProtKB-EC"/>
</dbReference>
<gene>
    <name evidence="8" type="ORF">FHU37_001759</name>
</gene>
<accession>A0A852ZQU0</accession>
<evidence type="ECO:0000256" key="3">
    <source>
        <dbReference type="ARBA" id="ARBA00022643"/>
    </source>
</evidence>
<dbReference type="InterPro" id="IPR012349">
    <property type="entry name" value="Split_barrel_FMN-bd"/>
</dbReference>
<feature type="domain" description="Pyridoxamine 5'-phosphate oxidase N-terminal" evidence="6">
    <location>
        <begin position="50"/>
        <end position="170"/>
    </location>
</feature>
<dbReference type="Gene3D" id="2.30.110.10">
    <property type="entry name" value="Electron Transport, Fmn-binding Protein, Chain A"/>
    <property type="match status" value="1"/>
</dbReference>
<feature type="binding site" evidence="5">
    <location>
        <position position="99"/>
    </location>
    <ligand>
        <name>FMN</name>
        <dbReference type="ChEBI" id="CHEBI:58210"/>
    </ligand>
</feature>
<feature type="binding site" evidence="5">
    <location>
        <position position="201"/>
    </location>
    <ligand>
        <name>FMN</name>
        <dbReference type="ChEBI" id="CHEBI:58210"/>
    </ligand>
</feature>
<evidence type="ECO:0000259" key="6">
    <source>
        <dbReference type="Pfam" id="PF01243"/>
    </source>
</evidence>
<comment type="similarity">
    <text evidence="1">Belongs to the pyridoxamine 5'-phosphate oxidase family.</text>
</comment>
<feature type="binding site" evidence="5">
    <location>
        <position position="98"/>
    </location>
    <ligand>
        <name>FMN</name>
        <dbReference type="ChEBI" id="CHEBI:58210"/>
    </ligand>
</feature>
<evidence type="ECO:0000256" key="4">
    <source>
        <dbReference type="ARBA" id="ARBA00023002"/>
    </source>
</evidence>
<dbReference type="InterPro" id="IPR019576">
    <property type="entry name" value="Pyridoxamine_oxidase_dimer_C"/>
</dbReference>
<dbReference type="PIRSF" id="PIRSF000190">
    <property type="entry name" value="Pyd_amn-ph_oxd"/>
    <property type="match status" value="1"/>
</dbReference>
<dbReference type="EMBL" id="JACBZD010000001">
    <property type="protein sequence ID" value="NYI04816.1"/>
    <property type="molecule type" value="Genomic_DNA"/>
</dbReference>
<proteinExistence type="inferred from homology"/>
<dbReference type="Pfam" id="PF10590">
    <property type="entry name" value="PNP_phzG_C"/>
    <property type="match status" value="1"/>
</dbReference>
<protein>
    <submittedName>
        <fullName evidence="8">Pyridoxamine 5'-phosphate oxidase</fullName>
        <ecNumber evidence="8">1.4.3.5</ecNumber>
    </submittedName>
</protein>
<organism evidence="8 9">
    <name type="scientific">Allostreptomyces psammosilenae</name>
    <dbReference type="NCBI Taxonomy" id="1892865"/>
    <lineage>
        <taxon>Bacteria</taxon>
        <taxon>Bacillati</taxon>
        <taxon>Actinomycetota</taxon>
        <taxon>Actinomycetes</taxon>
        <taxon>Kitasatosporales</taxon>
        <taxon>Streptomycetaceae</taxon>
        <taxon>Allostreptomyces</taxon>
    </lineage>
</organism>
<dbReference type="SUPFAM" id="SSF50475">
    <property type="entry name" value="FMN-binding split barrel"/>
    <property type="match status" value="1"/>
</dbReference>
<keyword evidence="9" id="KW-1185">Reference proteome</keyword>
<sequence length="230" mass="25606">MPSVDAATPRGTGNLRELLRALPVFPATLPTFAPEQAPDDPVALFTEWLLDAVRAGVPEPHAMTLATADAAGDPSARVLICKDVDADGWQFASHAGSRKGRELAARPSAALTFYWQPLGRQVRVRGPVTRADAERAAEDFRARSVGARAETLVGRQSRPLGHPDEIEAAVRAQARRLRDEPNLVPPEWTVYTVRALEVEFWQADRDRRHLRLAYRREAPESPWTRQLLWP</sequence>
<feature type="binding site" evidence="5">
    <location>
        <position position="121"/>
    </location>
    <ligand>
        <name>FMN</name>
        <dbReference type="ChEBI" id="CHEBI:58210"/>
    </ligand>
</feature>
<evidence type="ECO:0000259" key="7">
    <source>
        <dbReference type="Pfam" id="PF10590"/>
    </source>
</evidence>
<feature type="domain" description="Pyridoxine 5'-phosphate oxidase dimerisation C-terminal" evidence="7">
    <location>
        <begin position="188"/>
        <end position="230"/>
    </location>
</feature>
<name>A0A852ZQU0_9ACTN</name>
<dbReference type="Proteomes" id="UP000567795">
    <property type="component" value="Unassembled WGS sequence"/>
</dbReference>
<dbReference type="InterPro" id="IPR000659">
    <property type="entry name" value="Pyridox_Oxase"/>
</dbReference>
<evidence type="ECO:0000256" key="2">
    <source>
        <dbReference type="ARBA" id="ARBA00022630"/>
    </source>
</evidence>
<evidence type="ECO:0000256" key="5">
    <source>
        <dbReference type="PIRSR" id="PIRSR000190-2"/>
    </source>
</evidence>
<dbReference type="Pfam" id="PF01243">
    <property type="entry name" value="PNPOx_N"/>
    <property type="match status" value="1"/>
</dbReference>
<dbReference type="GO" id="GO:0008615">
    <property type="term" value="P:pyridoxine biosynthetic process"/>
    <property type="evidence" value="ECO:0007669"/>
    <property type="project" value="InterPro"/>
</dbReference>
<feature type="binding site" evidence="5">
    <location>
        <position position="211"/>
    </location>
    <ligand>
        <name>FMN</name>
        <dbReference type="ChEBI" id="CHEBI:58210"/>
    </ligand>
</feature>
<comment type="cofactor">
    <cofactor evidence="5">
        <name>FMN</name>
        <dbReference type="ChEBI" id="CHEBI:58210"/>
    </cofactor>
    <text evidence="5">Binds 1 FMN per subunit.</text>
</comment>